<keyword evidence="3 6" id="KW-1133">Transmembrane helix</keyword>
<gene>
    <name evidence="8" type="ORF">VTL71DRAFT_4291</name>
</gene>
<comment type="caution">
    <text evidence="8">The sequence shown here is derived from an EMBL/GenBank/DDBJ whole genome shotgun (WGS) entry which is preliminary data.</text>
</comment>
<keyword evidence="2 6" id="KW-0812">Transmembrane</keyword>
<dbReference type="PANTHER" id="PTHR24064">
    <property type="entry name" value="SOLUTE CARRIER FAMILY 22 MEMBER"/>
    <property type="match status" value="1"/>
</dbReference>
<dbReference type="Gene3D" id="1.20.1250.20">
    <property type="entry name" value="MFS general substrate transporter like domains"/>
    <property type="match status" value="2"/>
</dbReference>
<evidence type="ECO:0000256" key="5">
    <source>
        <dbReference type="SAM" id="MobiDB-lite"/>
    </source>
</evidence>
<dbReference type="InterPro" id="IPR036259">
    <property type="entry name" value="MFS_trans_sf"/>
</dbReference>
<evidence type="ECO:0000256" key="4">
    <source>
        <dbReference type="ARBA" id="ARBA00023136"/>
    </source>
</evidence>
<dbReference type="Pfam" id="PF00083">
    <property type="entry name" value="Sugar_tr"/>
    <property type="match status" value="2"/>
</dbReference>
<feature type="transmembrane region" description="Helical" evidence="6">
    <location>
        <begin position="212"/>
        <end position="235"/>
    </location>
</feature>
<evidence type="ECO:0000256" key="3">
    <source>
        <dbReference type="ARBA" id="ARBA00022989"/>
    </source>
</evidence>
<feature type="transmembrane region" description="Helical" evidence="6">
    <location>
        <begin position="542"/>
        <end position="561"/>
    </location>
</feature>
<evidence type="ECO:0000313" key="9">
    <source>
        <dbReference type="Proteomes" id="UP001595075"/>
    </source>
</evidence>
<feature type="compositionally biased region" description="Basic and acidic residues" evidence="5">
    <location>
        <begin position="737"/>
        <end position="766"/>
    </location>
</feature>
<feature type="region of interest" description="Disordered" evidence="5">
    <location>
        <begin position="338"/>
        <end position="369"/>
    </location>
</feature>
<comment type="subcellular location">
    <subcellularLocation>
        <location evidence="1">Membrane</location>
        <topology evidence="1">Multi-pass membrane protein</topology>
    </subcellularLocation>
</comment>
<feature type="compositionally biased region" description="Basic and acidic residues" evidence="5">
    <location>
        <begin position="773"/>
        <end position="784"/>
    </location>
</feature>
<keyword evidence="9" id="KW-1185">Reference proteome</keyword>
<organism evidence="8 9">
    <name type="scientific">Oculimacula yallundae</name>
    <dbReference type="NCBI Taxonomy" id="86028"/>
    <lineage>
        <taxon>Eukaryota</taxon>
        <taxon>Fungi</taxon>
        <taxon>Dikarya</taxon>
        <taxon>Ascomycota</taxon>
        <taxon>Pezizomycotina</taxon>
        <taxon>Leotiomycetes</taxon>
        <taxon>Helotiales</taxon>
        <taxon>Ploettnerulaceae</taxon>
        <taxon>Oculimacula</taxon>
    </lineage>
</organism>
<feature type="transmembrane region" description="Helical" evidence="6">
    <location>
        <begin position="644"/>
        <end position="667"/>
    </location>
</feature>
<proteinExistence type="predicted"/>
<feature type="domain" description="Major facilitator superfamily (MFS) profile" evidence="7">
    <location>
        <begin position="96"/>
        <end position="671"/>
    </location>
</feature>
<dbReference type="Proteomes" id="UP001595075">
    <property type="component" value="Unassembled WGS sequence"/>
</dbReference>
<dbReference type="InterPro" id="IPR020846">
    <property type="entry name" value="MFS_dom"/>
</dbReference>
<dbReference type="EMBL" id="JAZHXI010000013">
    <property type="protein sequence ID" value="KAL2065150.1"/>
    <property type="molecule type" value="Genomic_DNA"/>
</dbReference>
<dbReference type="SUPFAM" id="SSF103473">
    <property type="entry name" value="MFS general substrate transporter"/>
    <property type="match status" value="1"/>
</dbReference>
<feature type="region of interest" description="Disordered" evidence="5">
    <location>
        <begin position="737"/>
        <end position="796"/>
    </location>
</feature>
<feature type="compositionally biased region" description="Polar residues" evidence="5">
    <location>
        <begin position="353"/>
        <end position="365"/>
    </location>
</feature>
<feature type="transmembrane region" description="Helical" evidence="6">
    <location>
        <begin position="567"/>
        <end position="591"/>
    </location>
</feature>
<dbReference type="PROSITE" id="PS50850">
    <property type="entry name" value="MFS"/>
    <property type="match status" value="1"/>
</dbReference>
<protein>
    <recommendedName>
        <fullName evidence="7">Major facilitator superfamily (MFS) profile domain-containing protein</fullName>
    </recommendedName>
</protein>
<name>A0ABR4C5F9_9HELO</name>
<evidence type="ECO:0000259" key="7">
    <source>
        <dbReference type="PROSITE" id="PS50850"/>
    </source>
</evidence>
<feature type="transmembrane region" description="Helical" evidence="6">
    <location>
        <begin position="165"/>
        <end position="183"/>
    </location>
</feature>
<feature type="transmembrane region" description="Helical" evidence="6">
    <location>
        <begin position="511"/>
        <end position="530"/>
    </location>
</feature>
<evidence type="ECO:0000256" key="2">
    <source>
        <dbReference type="ARBA" id="ARBA00022692"/>
    </source>
</evidence>
<feature type="transmembrane region" description="Helical" evidence="6">
    <location>
        <begin position="705"/>
        <end position="725"/>
    </location>
</feature>
<evidence type="ECO:0000256" key="6">
    <source>
        <dbReference type="SAM" id="Phobius"/>
    </source>
</evidence>
<dbReference type="PROSITE" id="PS00216">
    <property type="entry name" value="SUGAR_TRANSPORT_1"/>
    <property type="match status" value="1"/>
</dbReference>
<sequence>MFPKTELISIILAPARLTAAISSTHALTIPSFLVPKVASSLDLLHFPNMVLWGFRWLKPFLSPYANDDFEHISESDRRSYILGRLEGAEFSEWSWVVIVAGVGFFTDAYSIFAINMVMPMIDIIYYDGKMPHNYGIAVGVVTLGGSIIGQVSFGLAADIWGRRKMYGLELIITISATLGVVMASNGSNGSIYPLSAVICSEFAPTRLRGRMLTLVFACQPLGQLAASLVSLIAIVRQRKGIPNDSIARSDSTTQVCDAMCKQTLDSVWRWIIGVGVIPAVIALWFRLTIIESPRYTADVGQDSKKAASELQRYLLMQTQPGGATSTSVQMISQNVPMRRRASSGAVSGAMSDESGQASRSPSPHSINRAELPGEDAVVKDHTQETVHMFSLPPPSAASENGRFFNNLSSTQHGPDTSISPFGGHDPFGQQVEQAGQNIAPPPPSWQDFKQYFWHDGNLRTLMATSLCWFYLDLPFYGLGMNSPNIISVIWYGKEPQPTDIYELLVHDVWQSLIIVSLGALVGCAITFIAIEKLGRRNIQIIGFSWLFILFIVIGGSFFHLYENGKSAALIVLYILCQIFFNFGPNTTTYIMPAELFPTRYRGLCHGISAAFGKLGSVAAQLFLAYINYGKKGGDRIDHTVIERWLPYSLLIFSIFMLLGLFTTIYWIPGNEHGPDGTVKTLEQWEVGRPIPNGFSNTWSARTFEVLWKLFARFWMGFYLFVDGLAGGDARERREMARLEKENEEERERMRELDEVERERGGFRDGRAGALERLGGHDMEMEERGPSPFVSGSAHRN</sequence>
<evidence type="ECO:0000313" key="8">
    <source>
        <dbReference type="EMBL" id="KAL2065150.1"/>
    </source>
</evidence>
<feature type="transmembrane region" description="Helical" evidence="6">
    <location>
        <begin position="93"/>
        <end position="114"/>
    </location>
</feature>
<dbReference type="InterPro" id="IPR005828">
    <property type="entry name" value="MFS_sugar_transport-like"/>
</dbReference>
<reference evidence="8 9" key="1">
    <citation type="journal article" date="2024" name="Commun. Biol.">
        <title>Comparative genomic analysis of thermophilic fungi reveals convergent evolutionary adaptations and gene losses.</title>
        <authorList>
            <person name="Steindorff A.S."/>
            <person name="Aguilar-Pontes M.V."/>
            <person name="Robinson A.J."/>
            <person name="Andreopoulos B."/>
            <person name="LaButti K."/>
            <person name="Kuo A."/>
            <person name="Mondo S."/>
            <person name="Riley R."/>
            <person name="Otillar R."/>
            <person name="Haridas S."/>
            <person name="Lipzen A."/>
            <person name="Grimwood J."/>
            <person name="Schmutz J."/>
            <person name="Clum A."/>
            <person name="Reid I.D."/>
            <person name="Moisan M.C."/>
            <person name="Butler G."/>
            <person name="Nguyen T.T.M."/>
            <person name="Dewar K."/>
            <person name="Conant G."/>
            <person name="Drula E."/>
            <person name="Henrissat B."/>
            <person name="Hansel C."/>
            <person name="Singer S."/>
            <person name="Hutchinson M.I."/>
            <person name="de Vries R.P."/>
            <person name="Natvig D.O."/>
            <person name="Powell A.J."/>
            <person name="Tsang A."/>
            <person name="Grigoriev I.V."/>
        </authorList>
    </citation>
    <scope>NUCLEOTIDE SEQUENCE [LARGE SCALE GENOMIC DNA]</scope>
    <source>
        <strain evidence="8 9">CBS 494.80</strain>
    </source>
</reference>
<evidence type="ECO:0000256" key="1">
    <source>
        <dbReference type="ARBA" id="ARBA00004141"/>
    </source>
</evidence>
<keyword evidence="4 6" id="KW-0472">Membrane</keyword>
<dbReference type="InterPro" id="IPR005829">
    <property type="entry name" value="Sugar_transporter_CS"/>
</dbReference>
<accession>A0ABR4C5F9</accession>
<feature type="transmembrane region" description="Helical" evidence="6">
    <location>
        <begin position="134"/>
        <end position="153"/>
    </location>
</feature>
<feature type="transmembrane region" description="Helical" evidence="6">
    <location>
        <begin position="267"/>
        <end position="285"/>
    </location>
</feature>